<protein>
    <submittedName>
        <fullName evidence="2">Uncharacterized protein</fullName>
    </submittedName>
</protein>
<feature type="region of interest" description="Disordered" evidence="1">
    <location>
        <begin position="1"/>
        <end position="23"/>
    </location>
</feature>
<dbReference type="Proteomes" id="UP000540412">
    <property type="component" value="Unassembled WGS sequence"/>
</dbReference>
<accession>A0A7W9UHF3</accession>
<name>A0A7W9UHF3_9NOCA</name>
<gene>
    <name evidence="2" type="ORF">BJY24_002161</name>
</gene>
<evidence type="ECO:0000256" key="1">
    <source>
        <dbReference type="SAM" id="MobiDB-lite"/>
    </source>
</evidence>
<reference evidence="2 3" key="1">
    <citation type="submission" date="2020-08" db="EMBL/GenBank/DDBJ databases">
        <title>Sequencing the genomes of 1000 actinobacteria strains.</title>
        <authorList>
            <person name="Klenk H.-P."/>
        </authorList>
    </citation>
    <scope>NUCLEOTIDE SEQUENCE [LARGE SCALE GENOMIC DNA]</scope>
    <source>
        <strain evidence="2 3">DSM 43582</strain>
    </source>
</reference>
<keyword evidence="3" id="KW-1185">Reference proteome</keyword>
<feature type="compositionally biased region" description="Polar residues" evidence="1">
    <location>
        <begin position="14"/>
        <end position="23"/>
    </location>
</feature>
<organism evidence="2 3">
    <name type="scientific">Nocardia transvalensis</name>
    <dbReference type="NCBI Taxonomy" id="37333"/>
    <lineage>
        <taxon>Bacteria</taxon>
        <taxon>Bacillati</taxon>
        <taxon>Actinomycetota</taxon>
        <taxon>Actinomycetes</taxon>
        <taxon>Mycobacteriales</taxon>
        <taxon>Nocardiaceae</taxon>
        <taxon>Nocardia</taxon>
    </lineage>
</organism>
<dbReference type="EMBL" id="JACHIT010000001">
    <property type="protein sequence ID" value="MBB5913294.1"/>
    <property type="molecule type" value="Genomic_DNA"/>
</dbReference>
<sequence>MDQTEEQPHANPANPETTSVRELTQQATRAGYHLVRNSTPPYNWKLLDAENGDPLFSALHLDQIRHWLNT</sequence>
<dbReference type="RefSeq" id="WP_040745101.1">
    <property type="nucleotide sequence ID" value="NZ_JACHIT010000001.1"/>
</dbReference>
<evidence type="ECO:0000313" key="3">
    <source>
        <dbReference type="Proteomes" id="UP000540412"/>
    </source>
</evidence>
<proteinExistence type="predicted"/>
<comment type="caution">
    <text evidence="2">The sequence shown here is derived from an EMBL/GenBank/DDBJ whole genome shotgun (WGS) entry which is preliminary data.</text>
</comment>
<evidence type="ECO:0000313" key="2">
    <source>
        <dbReference type="EMBL" id="MBB5913294.1"/>
    </source>
</evidence>
<dbReference type="AlphaFoldDB" id="A0A7W9UHF3"/>